<keyword evidence="4" id="KW-1185">Reference proteome</keyword>
<sequence length="274" mass="29966">MTPTSLRTLLAATALAGTLLTGCASSPDSGAPGWVQTHTGQEDGYYQVVGHGRSPDGDWREARDAAIEDAQYQYLLQAGVRLGSSLRESEVDAGDQEHRRRIVELSQQTAYGKLRSMELRDMAIRERDDGGLDAYVKASLRRTDMQRLRDSSESISEHISDAFAMKDLMGDDWEVTATGRGSAEPETRDTPGWKKAERRARAAAINTATAKLAEELGVSSVQAQASGSERDTDTQITRETAAEIETTMLDSDMRREDGRVVVEVEITGRKASPE</sequence>
<dbReference type="EMBL" id="FOMJ01000001">
    <property type="protein sequence ID" value="SFC92763.1"/>
    <property type="molecule type" value="Genomic_DNA"/>
</dbReference>
<evidence type="ECO:0000256" key="2">
    <source>
        <dbReference type="SAM" id="SignalP"/>
    </source>
</evidence>
<dbReference type="AlphaFoldDB" id="A0A1I1NDB3"/>
<evidence type="ECO:0008006" key="5">
    <source>
        <dbReference type="Google" id="ProtNLM"/>
    </source>
</evidence>
<feature type="signal peptide" evidence="2">
    <location>
        <begin position="1"/>
        <end position="16"/>
    </location>
</feature>
<dbReference type="PROSITE" id="PS51257">
    <property type="entry name" value="PROKAR_LIPOPROTEIN"/>
    <property type="match status" value="1"/>
</dbReference>
<protein>
    <recommendedName>
        <fullName evidence="5">LPP20 lipoprotein</fullName>
    </recommendedName>
</protein>
<keyword evidence="2" id="KW-0732">Signal</keyword>
<dbReference type="RefSeq" id="WP_093426810.1">
    <property type="nucleotide sequence ID" value="NZ_FOMJ01000001.1"/>
</dbReference>
<feature type="region of interest" description="Disordered" evidence="1">
    <location>
        <begin position="219"/>
        <end position="238"/>
    </location>
</feature>
<dbReference type="Proteomes" id="UP000198611">
    <property type="component" value="Unassembled WGS sequence"/>
</dbReference>
<evidence type="ECO:0000313" key="4">
    <source>
        <dbReference type="Proteomes" id="UP000198611"/>
    </source>
</evidence>
<name>A0A1I1NDB3_9GAMM</name>
<accession>A0A1I1NDB3</accession>
<gene>
    <name evidence="3" type="ORF">SAMN05660831_00112</name>
</gene>
<evidence type="ECO:0000313" key="3">
    <source>
        <dbReference type="EMBL" id="SFC92763.1"/>
    </source>
</evidence>
<evidence type="ECO:0000256" key="1">
    <source>
        <dbReference type="SAM" id="MobiDB-lite"/>
    </source>
</evidence>
<proteinExistence type="predicted"/>
<dbReference type="Gene3D" id="3.30.1660.40">
    <property type="entry name" value="FlgT, N-terminal domain"/>
    <property type="match status" value="1"/>
</dbReference>
<feature type="chain" id="PRO_5011612079" description="LPP20 lipoprotein" evidence="2">
    <location>
        <begin position="17"/>
        <end position="274"/>
    </location>
</feature>
<organism evidence="3 4">
    <name type="scientific">Thiohalospira halophila DSM 15071</name>
    <dbReference type="NCBI Taxonomy" id="1123397"/>
    <lineage>
        <taxon>Bacteria</taxon>
        <taxon>Pseudomonadati</taxon>
        <taxon>Pseudomonadota</taxon>
        <taxon>Gammaproteobacteria</taxon>
        <taxon>Thiohalospirales</taxon>
        <taxon>Thiohalospiraceae</taxon>
        <taxon>Thiohalospira</taxon>
    </lineage>
</organism>
<dbReference type="InterPro" id="IPR038180">
    <property type="entry name" value="FlgT_N_sf"/>
</dbReference>
<reference evidence="3 4" key="1">
    <citation type="submission" date="2016-10" db="EMBL/GenBank/DDBJ databases">
        <authorList>
            <person name="de Groot N.N."/>
        </authorList>
    </citation>
    <scope>NUCLEOTIDE SEQUENCE [LARGE SCALE GENOMIC DNA]</scope>
    <source>
        <strain evidence="3 4">HL3</strain>
    </source>
</reference>